<dbReference type="GO" id="GO:0004750">
    <property type="term" value="F:D-ribulose-phosphate 3-epimerase activity"/>
    <property type="evidence" value="ECO:0007669"/>
    <property type="project" value="UniProtKB-UniRule"/>
</dbReference>
<sequence length="229" mass="25224">MIINKREVLIMNYKISPSMLSADFANLDRDLKSVEAGGADWLHVDVMDGHFVPNITIGPDQVKCLRKTIGLPFDVHLMISEPLKYIERFADAGADIITVHVEVEDDTRKCIDLIKKSGCKASLVISPDTPIEVLAPFMDDISMILVMGVYPGFGGQKYIPETTERLKGIRAMIGDRDVDLEIDGGVSFETLSTVVEAGANVIVSGSCLFSGDMKENISRFREIMDGVKR</sequence>
<evidence type="ECO:0000256" key="11">
    <source>
        <dbReference type="PIRNR" id="PIRNR001461"/>
    </source>
</evidence>
<feature type="binding site" evidence="10 14">
    <location>
        <position position="76"/>
    </location>
    <ligand>
        <name>substrate</name>
    </ligand>
</feature>
<keyword evidence="16" id="KW-1185">Reference proteome</keyword>
<evidence type="ECO:0000256" key="10">
    <source>
        <dbReference type="HAMAP-Rule" id="MF_02227"/>
    </source>
</evidence>
<keyword evidence="13" id="KW-0862">Zinc</keyword>
<evidence type="ECO:0000256" key="7">
    <source>
        <dbReference type="ARBA" id="ARBA00013188"/>
    </source>
</evidence>
<dbReference type="HAMAP" id="MF_02227">
    <property type="entry name" value="RPE"/>
    <property type="match status" value="1"/>
</dbReference>
<dbReference type="InterPro" id="IPR011060">
    <property type="entry name" value="RibuloseP-bd_barrel"/>
</dbReference>
<dbReference type="NCBIfam" id="NF004076">
    <property type="entry name" value="PRK05581.1-4"/>
    <property type="match status" value="1"/>
</dbReference>
<comment type="cofactor">
    <cofactor evidence="4">
        <name>Zn(2+)</name>
        <dbReference type="ChEBI" id="CHEBI:29105"/>
    </cofactor>
</comment>
<feature type="binding site" evidence="10 13">
    <location>
        <position position="183"/>
    </location>
    <ligand>
        <name>a divalent metal cation</name>
        <dbReference type="ChEBI" id="CHEBI:60240"/>
    </ligand>
</feature>
<evidence type="ECO:0000313" key="16">
    <source>
        <dbReference type="Proteomes" id="UP000218387"/>
    </source>
</evidence>
<gene>
    <name evidence="10 15" type="primary">rpe</name>
    <name evidence="15" type="ORF">CPZ25_013290</name>
</gene>
<evidence type="ECO:0000256" key="6">
    <source>
        <dbReference type="ARBA" id="ARBA00009541"/>
    </source>
</evidence>
<dbReference type="Proteomes" id="UP000218387">
    <property type="component" value="Chromosome"/>
</dbReference>
<evidence type="ECO:0000256" key="14">
    <source>
        <dbReference type="PIRSR" id="PIRSR001461-3"/>
    </source>
</evidence>
<dbReference type="InterPro" id="IPR000056">
    <property type="entry name" value="Ribul_P_3_epim-like"/>
</dbReference>
<dbReference type="KEGG" id="emt:CPZ25_013290"/>
<comment type="cofactor">
    <cofactor evidence="10 13">
        <name>a divalent metal cation</name>
        <dbReference type="ChEBI" id="CHEBI:60240"/>
    </cofactor>
    <text evidence="10 13">Binds 1 divalent metal cation per subunit.</text>
</comment>
<feature type="binding site" evidence="10 13">
    <location>
        <position position="43"/>
    </location>
    <ligand>
        <name>a divalent metal cation</name>
        <dbReference type="ChEBI" id="CHEBI:60240"/>
    </ligand>
</feature>
<dbReference type="FunFam" id="3.20.20.70:FF:000004">
    <property type="entry name" value="Ribulose-phosphate 3-epimerase"/>
    <property type="match status" value="1"/>
</dbReference>
<comment type="function">
    <text evidence="10">Catalyzes the reversible epimerization of D-ribulose 5-phosphate to D-xylulose 5-phosphate.</text>
</comment>
<comment type="cofactor">
    <cofactor evidence="5">
        <name>Fe(2+)</name>
        <dbReference type="ChEBI" id="CHEBI:29033"/>
    </cofactor>
</comment>
<feature type="binding site" evidence="10 14">
    <location>
        <position position="18"/>
    </location>
    <ligand>
        <name>substrate</name>
    </ligand>
</feature>
<keyword evidence="13" id="KW-0464">Manganese</keyword>
<evidence type="ECO:0000256" key="4">
    <source>
        <dbReference type="ARBA" id="ARBA00001947"/>
    </source>
</evidence>
<feature type="active site" description="Proton donor" evidence="10 12">
    <location>
        <position position="183"/>
    </location>
</feature>
<dbReference type="PROSITE" id="PS01085">
    <property type="entry name" value="RIBUL_P_3_EPIMER_1"/>
    <property type="match status" value="1"/>
</dbReference>
<dbReference type="PANTHER" id="PTHR11749">
    <property type="entry name" value="RIBULOSE-5-PHOSPHATE-3-EPIMERASE"/>
    <property type="match status" value="1"/>
</dbReference>
<evidence type="ECO:0000256" key="13">
    <source>
        <dbReference type="PIRSR" id="PIRSR001461-2"/>
    </source>
</evidence>
<dbReference type="InterPro" id="IPR013785">
    <property type="entry name" value="Aldolase_TIM"/>
</dbReference>
<comment type="pathway">
    <text evidence="10">Carbohydrate degradation.</text>
</comment>
<feature type="binding site" evidence="10 14">
    <location>
        <begin position="152"/>
        <end position="155"/>
    </location>
    <ligand>
        <name>substrate</name>
    </ligand>
</feature>
<evidence type="ECO:0000256" key="5">
    <source>
        <dbReference type="ARBA" id="ARBA00001954"/>
    </source>
</evidence>
<evidence type="ECO:0000256" key="3">
    <source>
        <dbReference type="ARBA" id="ARBA00001941"/>
    </source>
</evidence>
<evidence type="ECO:0000256" key="9">
    <source>
        <dbReference type="ARBA" id="ARBA00023235"/>
    </source>
</evidence>
<comment type="cofactor">
    <cofactor evidence="3">
        <name>Co(2+)</name>
        <dbReference type="ChEBI" id="CHEBI:48828"/>
    </cofactor>
</comment>
<dbReference type="EC" id="5.1.3.1" evidence="7 10"/>
<evidence type="ECO:0000313" key="15">
    <source>
        <dbReference type="EMBL" id="QCT72259.1"/>
    </source>
</evidence>
<dbReference type="GO" id="GO:0019323">
    <property type="term" value="P:pentose catabolic process"/>
    <property type="evidence" value="ECO:0007669"/>
    <property type="project" value="UniProtKB-UniRule"/>
</dbReference>
<comment type="cofactor">
    <cofactor evidence="2">
        <name>Mn(2+)</name>
        <dbReference type="ChEBI" id="CHEBI:29035"/>
    </cofactor>
</comment>
<dbReference type="SUPFAM" id="SSF51366">
    <property type="entry name" value="Ribulose-phoshate binding barrel"/>
    <property type="match status" value="1"/>
</dbReference>
<dbReference type="EMBL" id="CP029487">
    <property type="protein sequence ID" value="QCT72259.1"/>
    <property type="molecule type" value="Genomic_DNA"/>
</dbReference>
<evidence type="ECO:0000256" key="12">
    <source>
        <dbReference type="PIRSR" id="PIRSR001461-1"/>
    </source>
</evidence>
<keyword evidence="13" id="KW-0170">Cobalt</keyword>
<protein>
    <recommendedName>
        <fullName evidence="7 10">Ribulose-phosphate 3-epimerase</fullName>
        <ecNumber evidence="7 10">5.1.3.1</ecNumber>
    </recommendedName>
</protein>
<dbReference type="PIRSF" id="PIRSF001461">
    <property type="entry name" value="RPE"/>
    <property type="match status" value="1"/>
</dbReference>
<dbReference type="Pfam" id="PF00834">
    <property type="entry name" value="Ribul_P_3_epim"/>
    <property type="match status" value="1"/>
</dbReference>
<evidence type="ECO:0000256" key="8">
    <source>
        <dbReference type="ARBA" id="ARBA00022723"/>
    </source>
</evidence>
<feature type="binding site" evidence="14">
    <location>
        <position position="185"/>
    </location>
    <ligand>
        <name>substrate</name>
    </ligand>
</feature>
<comment type="catalytic activity">
    <reaction evidence="1 10 11">
        <text>D-ribulose 5-phosphate = D-xylulose 5-phosphate</text>
        <dbReference type="Rhea" id="RHEA:13677"/>
        <dbReference type="ChEBI" id="CHEBI:57737"/>
        <dbReference type="ChEBI" id="CHEBI:58121"/>
        <dbReference type="EC" id="5.1.3.1"/>
    </reaction>
</comment>
<dbReference type="GO" id="GO:0005737">
    <property type="term" value="C:cytoplasm"/>
    <property type="evidence" value="ECO:0007669"/>
    <property type="project" value="UniProtKB-ARBA"/>
</dbReference>
<accession>A0A4P9C9P6</accession>
<organism evidence="15 16">
    <name type="scientific">Eubacterium maltosivorans</name>
    <dbReference type="NCBI Taxonomy" id="2041044"/>
    <lineage>
        <taxon>Bacteria</taxon>
        <taxon>Bacillati</taxon>
        <taxon>Bacillota</taxon>
        <taxon>Clostridia</taxon>
        <taxon>Eubacteriales</taxon>
        <taxon>Eubacteriaceae</taxon>
        <taxon>Eubacterium</taxon>
    </lineage>
</organism>
<dbReference type="InterPro" id="IPR026019">
    <property type="entry name" value="Ribul_P_3_epim"/>
</dbReference>
<feature type="binding site" evidence="10 13">
    <location>
        <position position="45"/>
    </location>
    <ligand>
        <name>a divalent metal cation</name>
        <dbReference type="ChEBI" id="CHEBI:60240"/>
    </ligand>
</feature>
<dbReference type="NCBIfam" id="TIGR01163">
    <property type="entry name" value="rpe"/>
    <property type="match status" value="1"/>
</dbReference>
<feature type="binding site" evidence="10 13">
    <location>
        <position position="76"/>
    </location>
    <ligand>
        <name>a divalent metal cation</name>
        <dbReference type="ChEBI" id="CHEBI:60240"/>
    </ligand>
</feature>
<reference evidence="15 16" key="1">
    <citation type="submission" date="2018-05" db="EMBL/GenBank/DDBJ databases">
        <title>Genome comparison of Eubacterium sp.</title>
        <authorList>
            <person name="Feng Y."/>
            <person name="Sanchez-Andrea I."/>
            <person name="Stams A.J.M."/>
            <person name="De Vos W.M."/>
        </authorList>
    </citation>
    <scope>NUCLEOTIDE SEQUENCE [LARGE SCALE GENOMIC DNA]</scope>
    <source>
        <strain evidence="15 16">YI</strain>
    </source>
</reference>
<evidence type="ECO:0000256" key="1">
    <source>
        <dbReference type="ARBA" id="ARBA00001782"/>
    </source>
</evidence>
<dbReference type="AlphaFoldDB" id="A0A4P9C9P6"/>
<evidence type="ECO:0000256" key="2">
    <source>
        <dbReference type="ARBA" id="ARBA00001936"/>
    </source>
</evidence>
<comment type="similarity">
    <text evidence="6 10 11">Belongs to the ribulose-phosphate 3-epimerase family.</text>
</comment>
<feature type="binding site" evidence="10">
    <location>
        <begin position="183"/>
        <end position="185"/>
    </location>
    <ligand>
        <name>substrate</name>
    </ligand>
</feature>
<dbReference type="Gene3D" id="3.20.20.70">
    <property type="entry name" value="Aldolase class I"/>
    <property type="match status" value="1"/>
</dbReference>
<proteinExistence type="inferred from homology"/>
<feature type="active site" description="Proton acceptor" evidence="10 12">
    <location>
        <position position="45"/>
    </location>
</feature>
<keyword evidence="9 10" id="KW-0413">Isomerase</keyword>
<dbReference type="GO" id="GO:0006098">
    <property type="term" value="P:pentose-phosphate shunt"/>
    <property type="evidence" value="ECO:0007669"/>
    <property type="project" value="UniProtKB-UniRule"/>
</dbReference>
<dbReference type="CDD" id="cd00429">
    <property type="entry name" value="RPE"/>
    <property type="match status" value="1"/>
</dbReference>
<feature type="binding site" evidence="10 14">
    <location>
        <begin position="205"/>
        <end position="206"/>
    </location>
    <ligand>
        <name>substrate</name>
    </ligand>
</feature>
<name>A0A4P9C9P6_EUBML</name>
<keyword evidence="10 11" id="KW-0119">Carbohydrate metabolism</keyword>
<keyword evidence="8 10" id="KW-0479">Metal-binding</keyword>
<dbReference type="GO" id="GO:0046872">
    <property type="term" value="F:metal ion binding"/>
    <property type="evidence" value="ECO:0007669"/>
    <property type="project" value="UniProtKB-UniRule"/>
</dbReference>